<dbReference type="GO" id="GO:0051295">
    <property type="term" value="P:establishment of meiotic spindle localization"/>
    <property type="evidence" value="ECO:0007669"/>
    <property type="project" value="TreeGrafter"/>
</dbReference>
<feature type="compositionally biased region" description="Basic and acidic residues" evidence="1">
    <location>
        <begin position="198"/>
        <end position="250"/>
    </location>
</feature>
<comment type="caution">
    <text evidence="2">The sequence shown here is derived from an EMBL/GenBank/DDBJ whole genome shotgun (WGS) entry which is preliminary data.</text>
</comment>
<feature type="compositionally biased region" description="Polar residues" evidence="1">
    <location>
        <begin position="13"/>
        <end position="26"/>
    </location>
</feature>
<dbReference type="Gene3D" id="1.20.5.190">
    <property type="match status" value="1"/>
</dbReference>
<sequence length="559" mass="60144">MSTSRRSSTSSTAGTRNGPRTSSTADNVKKWVAEDTREEGKAIFKAHIKETGSLDVLSRCKKLNELLSSDVLKGKGDSKEQLKEILGILHSGPKRPSFLDKPPVTATAGKRAPPAQAPAAQPAAAAPPGYLDADALMRLLDSEDVDQATRAAMPSTSSVGPSQPAGPPPEDVDDLINLLNEASPPSGSGAMPAQQQQQRERDEAERQRKIKEAQEEAERHRKAKEEAERQRKAKEESERKRKAEEDEAKAEAQRLDRLRRGAAVCIQSAWRGHCARRLAAVRRSQRAEQQAAAVLQAAWRARRAAREHRARIAAAAALQTAVRAWRARRVLQRLRVQEFRRQHAARLIQRAYRYYRYTRGYTLGPLRVPPQGGPRPGSGSGVDGATLLSKQLRLRSAVDARLAPEAPQPSQSDDSASQHRTVVTHRERVRQVSANERTRRADLGERAVMAGSSHRDEAEAMAIARTGLVSGPPPSAPGSQLPPTPRASCGSDGGGRPLSRTGSGMGGGSRLGPEGSGRPLTAASSNEVLGALRPSSSSLRRLSGSTAGRPASPGLPPSR</sequence>
<dbReference type="OrthoDB" id="546884at2759"/>
<feature type="compositionally biased region" description="Low complexity" evidence="1">
    <location>
        <begin position="408"/>
        <end position="421"/>
    </location>
</feature>
<dbReference type="InterPro" id="IPR000048">
    <property type="entry name" value="IQ_motif_EF-hand-BS"/>
</dbReference>
<dbReference type="GO" id="GO:0005516">
    <property type="term" value="F:calmodulin binding"/>
    <property type="evidence" value="ECO:0007669"/>
    <property type="project" value="TreeGrafter"/>
</dbReference>
<reference evidence="2" key="1">
    <citation type="journal article" date="2020" name="bioRxiv">
        <title>Comparative genomics of Chlamydomonas.</title>
        <authorList>
            <person name="Craig R.J."/>
            <person name="Hasan A.R."/>
            <person name="Ness R.W."/>
            <person name="Keightley P.D."/>
        </authorList>
    </citation>
    <scope>NUCLEOTIDE SEQUENCE</scope>
    <source>
        <strain evidence="2">SAG 7.73</strain>
    </source>
</reference>
<dbReference type="SMART" id="SM00015">
    <property type="entry name" value="IQ"/>
    <property type="match status" value="3"/>
</dbReference>
<name>A0A835W7Y6_CHLIN</name>
<feature type="region of interest" description="Disordered" evidence="1">
    <location>
        <begin position="1"/>
        <end position="28"/>
    </location>
</feature>
<dbReference type="GO" id="GO:0000278">
    <property type="term" value="P:mitotic cell cycle"/>
    <property type="evidence" value="ECO:0007669"/>
    <property type="project" value="TreeGrafter"/>
</dbReference>
<evidence type="ECO:0000256" key="1">
    <source>
        <dbReference type="SAM" id="MobiDB-lite"/>
    </source>
</evidence>
<dbReference type="GO" id="GO:0000922">
    <property type="term" value="C:spindle pole"/>
    <property type="evidence" value="ECO:0007669"/>
    <property type="project" value="TreeGrafter"/>
</dbReference>
<feature type="compositionally biased region" description="Low complexity" evidence="1">
    <location>
        <begin position="112"/>
        <end position="128"/>
    </location>
</feature>
<feature type="compositionally biased region" description="Low complexity" evidence="1">
    <location>
        <begin position="529"/>
        <end position="549"/>
    </location>
</feature>
<evidence type="ECO:0000313" key="2">
    <source>
        <dbReference type="EMBL" id="KAG2442855.1"/>
    </source>
</evidence>
<keyword evidence="3" id="KW-1185">Reference proteome</keyword>
<accession>A0A835W7Y6</accession>
<dbReference type="PANTHER" id="PTHR22706:SF2">
    <property type="entry name" value="SFI1 SPINDLE BODY DOMAIN-CONTAINING PROTEIN"/>
    <property type="match status" value="1"/>
</dbReference>
<proteinExistence type="predicted"/>
<evidence type="ECO:0000313" key="3">
    <source>
        <dbReference type="Proteomes" id="UP000650467"/>
    </source>
</evidence>
<feature type="compositionally biased region" description="Basic and acidic residues" evidence="1">
    <location>
        <begin position="424"/>
        <end position="445"/>
    </location>
</feature>
<gene>
    <name evidence="2" type="ORF">HXX76_002934</name>
</gene>
<dbReference type="EMBL" id="JAEHOC010000004">
    <property type="protein sequence ID" value="KAG2442855.1"/>
    <property type="molecule type" value="Genomic_DNA"/>
</dbReference>
<protein>
    <submittedName>
        <fullName evidence="2">Uncharacterized protein</fullName>
    </submittedName>
</protein>
<organism evidence="2 3">
    <name type="scientific">Chlamydomonas incerta</name>
    <dbReference type="NCBI Taxonomy" id="51695"/>
    <lineage>
        <taxon>Eukaryota</taxon>
        <taxon>Viridiplantae</taxon>
        <taxon>Chlorophyta</taxon>
        <taxon>core chlorophytes</taxon>
        <taxon>Chlorophyceae</taxon>
        <taxon>CS clade</taxon>
        <taxon>Chlamydomonadales</taxon>
        <taxon>Chlamydomonadaceae</taxon>
        <taxon>Chlamydomonas</taxon>
    </lineage>
</organism>
<dbReference type="InterPro" id="IPR051185">
    <property type="entry name" value="ASPM"/>
</dbReference>
<dbReference type="Proteomes" id="UP000650467">
    <property type="component" value="Unassembled WGS sequence"/>
</dbReference>
<dbReference type="PROSITE" id="PS50096">
    <property type="entry name" value="IQ"/>
    <property type="match status" value="2"/>
</dbReference>
<feature type="region of interest" description="Disordered" evidence="1">
    <location>
        <begin position="91"/>
        <end position="250"/>
    </location>
</feature>
<feature type="compositionally biased region" description="Pro residues" evidence="1">
    <location>
        <begin position="471"/>
        <end position="485"/>
    </location>
</feature>
<dbReference type="GO" id="GO:0007051">
    <property type="term" value="P:spindle organization"/>
    <property type="evidence" value="ECO:0007669"/>
    <property type="project" value="TreeGrafter"/>
</dbReference>
<feature type="compositionally biased region" description="Low complexity" evidence="1">
    <location>
        <begin position="1"/>
        <end position="12"/>
    </location>
</feature>
<feature type="region of interest" description="Disordered" evidence="1">
    <location>
        <begin position="403"/>
        <end position="559"/>
    </location>
</feature>
<dbReference type="AlphaFoldDB" id="A0A835W7Y6"/>
<dbReference type="PANTHER" id="PTHR22706">
    <property type="entry name" value="ASSEMBLY FACTOR FOR SPINDLE MICROTUBULES"/>
    <property type="match status" value="1"/>
</dbReference>